<dbReference type="Pfam" id="PF10306">
    <property type="entry name" value="FLILHELTA"/>
    <property type="match status" value="1"/>
</dbReference>
<accession>A0A8H5M4N6</accession>
<name>A0A8H5M4N6_9AGAR</name>
<dbReference type="PANTHER" id="PTHR28002:SF1">
    <property type="entry name" value="MIOREX COMPLEX COMPONENT 11"/>
    <property type="match status" value="1"/>
</dbReference>
<keyword evidence="2" id="KW-1185">Reference proteome</keyword>
<reference evidence="1 2" key="1">
    <citation type="journal article" date="2020" name="ISME J.">
        <title>Uncovering the hidden diversity of litter-decomposition mechanisms in mushroom-forming fungi.</title>
        <authorList>
            <person name="Floudas D."/>
            <person name="Bentzer J."/>
            <person name="Ahren D."/>
            <person name="Johansson T."/>
            <person name="Persson P."/>
            <person name="Tunlid A."/>
        </authorList>
    </citation>
    <scope>NUCLEOTIDE SEQUENCE [LARGE SCALE GENOMIC DNA]</scope>
    <source>
        <strain evidence="1 2">CBS 661.87</strain>
    </source>
</reference>
<dbReference type="InterPro" id="IPR018811">
    <property type="entry name" value="MRX11"/>
</dbReference>
<dbReference type="PANTHER" id="PTHR28002">
    <property type="entry name" value="MIOREX COMPLEX COMPONENT 11"/>
    <property type="match status" value="1"/>
</dbReference>
<comment type="caution">
    <text evidence="1">The sequence shown here is derived from an EMBL/GenBank/DDBJ whole genome shotgun (WGS) entry which is preliminary data.</text>
</comment>
<dbReference type="GO" id="GO:0005739">
    <property type="term" value="C:mitochondrion"/>
    <property type="evidence" value="ECO:0007669"/>
    <property type="project" value="TreeGrafter"/>
</dbReference>
<sequence length="181" mass="19579">MSRTPKGHFAAYRNALKTLSARTGTPVPSLILSFGLLHEITAVAPLVAVFYGSRTLGIGESIISAMIPKDPDTSSAGDDWLRGVFRTWVEEGDAWAGRVGQRYGVFGYDKKVPGARDAPIGTSQLSTDFVGDVANAIVAYGVTKALLPVRIGVSLYLSPAFSRRVVEPIRRTLLQTFRRNP</sequence>
<organism evidence="1 2">
    <name type="scientific">Tricholomella constricta</name>
    <dbReference type="NCBI Taxonomy" id="117010"/>
    <lineage>
        <taxon>Eukaryota</taxon>
        <taxon>Fungi</taxon>
        <taxon>Dikarya</taxon>
        <taxon>Basidiomycota</taxon>
        <taxon>Agaricomycotina</taxon>
        <taxon>Agaricomycetes</taxon>
        <taxon>Agaricomycetidae</taxon>
        <taxon>Agaricales</taxon>
        <taxon>Tricholomatineae</taxon>
        <taxon>Lyophyllaceae</taxon>
        <taxon>Tricholomella</taxon>
    </lineage>
</organism>
<evidence type="ECO:0000313" key="1">
    <source>
        <dbReference type="EMBL" id="KAF5380587.1"/>
    </source>
</evidence>
<gene>
    <name evidence="1" type="ORF">D9615_004678</name>
</gene>
<dbReference type="AlphaFoldDB" id="A0A8H5M4N6"/>
<protein>
    <submittedName>
        <fullName evidence="1">Uncharacterized protein</fullName>
    </submittedName>
</protein>
<proteinExistence type="predicted"/>
<dbReference type="OrthoDB" id="5580261at2759"/>
<dbReference type="Proteomes" id="UP000565441">
    <property type="component" value="Unassembled WGS sequence"/>
</dbReference>
<evidence type="ECO:0000313" key="2">
    <source>
        <dbReference type="Proteomes" id="UP000565441"/>
    </source>
</evidence>
<dbReference type="EMBL" id="JAACJP010000013">
    <property type="protein sequence ID" value="KAF5380587.1"/>
    <property type="molecule type" value="Genomic_DNA"/>
</dbReference>